<protein>
    <submittedName>
        <fullName evidence="2">Uncharacterized protein</fullName>
    </submittedName>
</protein>
<feature type="compositionally biased region" description="Polar residues" evidence="1">
    <location>
        <begin position="165"/>
        <end position="198"/>
    </location>
</feature>
<dbReference type="EMBL" id="CACRXK020005374">
    <property type="protein sequence ID" value="CAB4005972.1"/>
    <property type="molecule type" value="Genomic_DNA"/>
</dbReference>
<reference evidence="2" key="1">
    <citation type="submission" date="2020-04" db="EMBL/GenBank/DDBJ databases">
        <authorList>
            <person name="Alioto T."/>
            <person name="Alioto T."/>
            <person name="Gomez Garrido J."/>
        </authorList>
    </citation>
    <scope>NUCLEOTIDE SEQUENCE</scope>
    <source>
        <strain evidence="2">A484AB</strain>
    </source>
</reference>
<dbReference type="Proteomes" id="UP001152795">
    <property type="component" value="Unassembled WGS sequence"/>
</dbReference>
<comment type="caution">
    <text evidence="2">The sequence shown here is derived from an EMBL/GenBank/DDBJ whole genome shotgun (WGS) entry which is preliminary data.</text>
</comment>
<evidence type="ECO:0000256" key="1">
    <source>
        <dbReference type="SAM" id="MobiDB-lite"/>
    </source>
</evidence>
<name>A0A6S7IJK6_PARCT</name>
<feature type="compositionally biased region" description="Basic and acidic residues" evidence="1">
    <location>
        <begin position="150"/>
        <end position="164"/>
    </location>
</feature>
<evidence type="ECO:0000313" key="3">
    <source>
        <dbReference type="Proteomes" id="UP001152795"/>
    </source>
</evidence>
<feature type="region of interest" description="Disordered" evidence="1">
    <location>
        <begin position="1"/>
        <end position="43"/>
    </location>
</feature>
<feature type="compositionally biased region" description="Basic and acidic residues" evidence="1">
    <location>
        <begin position="406"/>
        <end position="416"/>
    </location>
</feature>
<feature type="compositionally biased region" description="Polar residues" evidence="1">
    <location>
        <begin position="437"/>
        <end position="483"/>
    </location>
</feature>
<sequence>MTSTLSGQKRSKVPIPIPNTNASTVREDISSAQAKKPPYETRKSAEELKLRLASAVSAKIALGRDGRNPSSNSSNRGIGFLLQRKEQQENRLNTKDISFQKPARNHGGKPVEMMAKNTTKSVNKAELQKSLLSALMNSRGTSAASSGQNRSKDTRGKLNSDTKGKTSTNEYNKTPISAPKATSNVANKSSNGGISGQNRDSRFANGSLKLNPSAPNKGKMTASEFNSKPLSTVNPRSGDLPSKSPLESSNGTRGGILDRAKNIERLLGQRKRENIPVESTNATKDDAVNGKEKTTQANKGITNVNGKSIGDTKLDKNTGTAAKSVETDGKKGTPILNGRNNRDINTTKLLASLNKEGDSFLNGRTNGVFKLNKTPKTTQPVGYTGKEKIESSNGENSGKFGVNESVETRKPFESFGKKIPPPVAKKPSKEDMHRLKQTSSSVDSDRQNSVTLANGNVSSNGKISSQNDTRSTSKINSPQTQGKTGALKVNSLRSKNETALLLNGTNSGKDVAFREDLLEKLEADIGSCKIAAFQSLEDFSALRMKVYRIRGELDQLKREREKRTPLVC</sequence>
<feature type="region of interest" description="Disordered" evidence="1">
    <location>
        <begin position="138"/>
        <end position="258"/>
    </location>
</feature>
<feature type="region of interest" description="Disordered" evidence="1">
    <location>
        <begin position="371"/>
        <end position="490"/>
    </location>
</feature>
<feature type="region of interest" description="Disordered" evidence="1">
    <location>
        <begin position="88"/>
        <end position="111"/>
    </location>
</feature>
<feature type="compositionally biased region" description="Low complexity" evidence="1">
    <location>
        <begin position="68"/>
        <end position="77"/>
    </location>
</feature>
<dbReference type="AlphaFoldDB" id="A0A6S7IJK6"/>
<feature type="compositionally biased region" description="Polar residues" evidence="1">
    <location>
        <begin position="223"/>
        <end position="235"/>
    </location>
</feature>
<feature type="region of interest" description="Disordered" evidence="1">
    <location>
        <begin position="312"/>
        <end position="340"/>
    </location>
</feature>
<organism evidence="2 3">
    <name type="scientific">Paramuricea clavata</name>
    <name type="common">Red gorgonian</name>
    <name type="synonym">Violescent sea-whip</name>
    <dbReference type="NCBI Taxonomy" id="317549"/>
    <lineage>
        <taxon>Eukaryota</taxon>
        <taxon>Metazoa</taxon>
        <taxon>Cnidaria</taxon>
        <taxon>Anthozoa</taxon>
        <taxon>Octocorallia</taxon>
        <taxon>Malacalcyonacea</taxon>
        <taxon>Plexauridae</taxon>
        <taxon>Paramuricea</taxon>
    </lineage>
</organism>
<accession>A0A6S7IJK6</accession>
<gene>
    <name evidence="2" type="ORF">PACLA_8A076014</name>
</gene>
<feature type="region of interest" description="Disordered" evidence="1">
    <location>
        <begin position="58"/>
        <end position="77"/>
    </location>
</feature>
<proteinExistence type="predicted"/>
<feature type="compositionally biased region" description="Polar residues" evidence="1">
    <location>
        <begin position="138"/>
        <end position="149"/>
    </location>
</feature>
<evidence type="ECO:0000313" key="2">
    <source>
        <dbReference type="EMBL" id="CAB4005972.1"/>
    </source>
</evidence>
<keyword evidence="3" id="KW-1185">Reference proteome</keyword>